<dbReference type="EMBL" id="MLJW01000145">
    <property type="protein sequence ID" value="OIQ96661.1"/>
    <property type="molecule type" value="Genomic_DNA"/>
</dbReference>
<evidence type="ECO:0000256" key="1">
    <source>
        <dbReference type="SAM" id="Phobius"/>
    </source>
</evidence>
<name>A0A1J5S8R4_9ZZZZ</name>
<feature type="transmembrane region" description="Helical" evidence="1">
    <location>
        <begin position="12"/>
        <end position="32"/>
    </location>
</feature>
<protein>
    <submittedName>
        <fullName evidence="2">Uncharacterized protein</fullName>
    </submittedName>
</protein>
<organism evidence="2">
    <name type="scientific">mine drainage metagenome</name>
    <dbReference type="NCBI Taxonomy" id="410659"/>
    <lineage>
        <taxon>unclassified sequences</taxon>
        <taxon>metagenomes</taxon>
        <taxon>ecological metagenomes</taxon>
    </lineage>
</organism>
<comment type="caution">
    <text evidence="2">The sequence shown here is derived from an EMBL/GenBank/DDBJ whole genome shotgun (WGS) entry which is preliminary data.</text>
</comment>
<keyword evidence="1" id="KW-1133">Transmembrane helix</keyword>
<accession>A0A1J5S8R4</accession>
<dbReference type="AlphaFoldDB" id="A0A1J5S8R4"/>
<keyword evidence="1" id="KW-0472">Membrane</keyword>
<keyword evidence="1" id="KW-0812">Transmembrane</keyword>
<sequence length="40" mass="4314">MEITCFGKTRPLALGAAASAMVVSLVGVRYRFRCPAAKRD</sequence>
<evidence type="ECO:0000313" key="2">
    <source>
        <dbReference type="EMBL" id="OIQ96661.1"/>
    </source>
</evidence>
<gene>
    <name evidence="2" type="ORF">GALL_213640</name>
</gene>
<reference evidence="2" key="1">
    <citation type="submission" date="2016-10" db="EMBL/GenBank/DDBJ databases">
        <title>Sequence of Gallionella enrichment culture.</title>
        <authorList>
            <person name="Poehlein A."/>
            <person name="Muehling M."/>
            <person name="Daniel R."/>
        </authorList>
    </citation>
    <scope>NUCLEOTIDE SEQUENCE</scope>
</reference>
<proteinExistence type="predicted"/>